<proteinExistence type="predicted"/>
<reference evidence="2 3" key="1">
    <citation type="submission" date="2019-05" db="EMBL/GenBank/DDBJ databases">
        <authorList>
            <consortium name="Pathogen Informatics"/>
        </authorList>
    </citation>
    <scope>NUCLEOTIDE SEQUENCE [LARGE SCALE GENOMIC DNA]</scope>
    <source>
        <strain evidence="2 3">NCTC13032</strain>
    </source>
</reference>
<dbReference type="EMBL" id="LR590464">
    <property type="protein sequence ID" value="VTP66097.1"/>
    <property type="molecule type" value="Genomic_DNA"/>
</dbReference>
<dbReference type="PANTHER" id="PTHR30619:SF1">
    <property type="entry name" value="RECOMBINATION PROTEIN 2"/>
    <property type="match status" value="1"/>
</dbReference>
<dbReference type="SUPFAM" id="SSF56281">
    <property type="entry name" value="Metallo-hydrolase/oxidoreductase"/>
    <property type="match status" value="1"/>
</dbReference>
<dbReference type="InterPro" id="IPR052159">
    <property type="entry name" value="Competence_DNA_uptake"/>
</dbReference>
<feature type="domain" description="Metallo-beta-lactamase" evidence="1">
    <location>
        <begin position="7"/>
        <end position="89"/>
    </location>
</feature>
<dbReference type="PANTHER" id="PTHR30619">
    <property type="entry name" value="DNA INTERNALIZATION/COMPETENCE PROTEIN COMEC/REC2"/>
    <property type="match status" value="1"/>
</dbReference>
<evidence type="ECO:0000313" key="3">
    <source>
        <dbReference type="Proteomes" id="UP000310719"/>
    </source>
</evidence>
<dbReference type="InterPro" id="IPR001279">
    <property type="entry name" value="Metallo-B-lactamas"/>
</dbReference>
<accession>A0A4U9HPC1</accession>
<gene>
    <name evidence="2" type="ORF">NCTC13032_02359</name>
</gene>
<evidence type="ECO:0000313" key="2">
    <source>
        <dbReference type="EMBL" id="VTP66097.1"/>
    </source>
</evidence>
<dbReference type="Proteomes" id="UP000310719">
    <property type="component" value="Chromosome"/>
</dbReference>
<dbReference type="AlphaFoldDB" id="A0A4U9HPC1"/>
<dbReference type="Gene3D" id="3.60.15.10">
    <property type="entry name" value="Ribonuclease Z/Hydroxyacylglutathione hydrolase-like"/>
    <property type="match status" value="1"/>
</dbReference>
<dbReference type="Pfam" id="PF00753">
    <property type="entry name" value="Lactamase_B"/>
    <property type="match status" value="1"/>
</dbReference>
<evidence type="ECO:0000259" key="1">
    <source>
        <dbReference type="Pfam" id="PF00753"/>
    </source>
</evidence>
<organism evidence="2 3">
    <name type="scientific">Leclercia adecarboxylata</name>
    <dbReference type="NCBI Taxonomy" id="83655"/>
    <lineage>
        <taxon>Bacteria</taxon>
        <taxon>Pseudomonadati</taxon>
        <taxon>Pseudomonadota</taxon>
        <taxon>Gammaproteobacteria</taxon>
        <taxon>Enterobacterales</taxon>
        <taxon>Enterobacteriaceae</taxon>
        <taxon>Leclercia</taxon>
    </lineage>
</organism>
<protein>
    <submittedName>
        <fullName evidence="2">ComEC family competence protein</fullName>
    </submittedName>
</protein>
<name>A0A4U9HPC1_9ENTR</name>
<dbReference type="InterPro" id="IPR036866">
    <property type="entry name" value="RibonucZ/Hydroxyglut_hydro"/>
</dbReference>
<sequence length="157" mass="17646">MAGLTFSAHWPLATAPQHGNNGSCVVKIEDGTHSLLLTGDIEAQGEKAMLSRHWQYLASTLIQVPHHGSNTSSSLPLVQRVGGRIALVSASRYNAWRLPSYKVARRYRKEGYLWLTTPRSGQITVSFSQHGWQIQRLRDQILPRWYHQWFGAPGDNG</sequence>